<evidence type="ECO:0000313" key="2">
    <source>
        <dbReference type="EMBL" id="MCQ4923053.1"/>
    </source>
</evidence>
<feature type="domain" description="YkoP-like" evidence="1">
    <location>
        <begin position="2"/>
        <end position="173"/>
    </location>
</feature>
<name>A0ABT1S996_9FIRM</name>
<dbReference type="Pfam" id="PF22790">
    <property type="entry name" value="YkoP"/>
    <property type="match status" value="1"/>
</dbReference>
<gene>
    <name evidence="2" type="ORF">NE686_08165</name>
</gene>
<dbReference type="EMBL" id="JANGAC010000005">
    <property type="protein sequence ID" value="MCQ4923053.1"/>
    <property type="molecule type" value="Genomic_DNA"/>
</dbReference>
<evidence type="ECO:0000259" key="1">
    <source>
        <dbReference type="Pfam" id="PF22790"/>
    </source>
</evidence>
<dbReference type="Proteomes" id="UP001524478">
    <property type="component" value="Unassembled WGS sequence"/>
</dbReference>
<protein>
    <recommendedName>
        <fullName evidence="1">YkoP-like domain-containing protein</fullName>
    </recommendedName>
</protein>
<organism evidence="2 3">
    <name type="scientific">Tissierella carlieri</name>
    <dbReference type="NCBI Taxonomy" id="689904"/>
    <lineage>
        <taxon>Bacteria</taxon>
        <taxon>Bacillati</taxon>
        <taxon>Bacillota</taxon>
        <taxon>Tissierellia</taxon>
        <taxon>Tissierellales</taxon>
        <taxon>Tissierellaceae</taxon>
        <taxon>Tissierella</taxon>
    </lineage>
</organism>
<comment type="caution">
    <text evidence="2">The sequence shown here is derived from an EMBL/GenBank/DDBJ whole genome shotgun (WGS) entry which is preliminary data.</text>
</comment>
<keyword evidence="3" id="KW-1185">Reference proteome</keyword>
<proteinExistence type="predicted"/>
<evidence type="ECO:0000313" key="3">
    <source>
        <dbReference type="Proteomes" id="UP001524478"/>
    </source>
</evidence>
<sequence>MRKLFLKIVELIDKKIVRHSNWLYIPHAKEQVLYVAPHIYRGKEKGLPDGTIIKRGDFLAEIHIDNQKIRNMDLSFKDIVTIFKDELDSLAYAVGKDSKFIDIKAFHGKTLLYPLLKREGFMIIDINSILNSFFVELWERILETVYSRKYSSKRRKKRKMKEFWITNDQLVDRMRSRTNL</sequence>
<accession>A0ABT1S996</accession>
<dbReference type="RefSeq" id="WP_256311110.1">
    <property type="nucleotide sequence ID" value="NZ_JANGAC010000005.1"/>
</dbReference>
<reference evidence="2 3" key="1">
    <citation type="submission" date="2022-06" db="EMBL/GenBank/DDBJ databases">
        <title>Isolation of gut microbiota from human fecal samples.</title>
        <authorList>
            <person name="Pamer E.G."/>
            <person name="Barat B."/>
            <person name="Waligurski E."/>
            <person name="Medina S."/>
            <person name="Paddock L."/>
            <person name="Mostad J."/>
        </authorList>
    </citation>
    <scope>NUCLEOTIDE SEQUENCE [LARGE SCALE GENOMIC DNA]</scope>
    <source>
        <strain evidence="2 3">DFI.7.95</strain>
    </source>
</reference>
<dbReference type="InterPro" id="IPR054467">
    <property type="entry name" value="YkoP-like_dom"/>
</dbReference>